<accession>A0A9X0AQR0</accession>
<dbReference type="EMBL" id="JAPEIS010000004">
    <property type="protein sequence ID" value="KAJ8067030.1"/>
    <property type="molecule type" value="Genomic_DNA"/>
</dbReference>
<evidence type="ECO:0000313" key="1">
    <source>
        <dbReference type="EMBL" id="KAJ8067030.1"/>
    </source>
</evidence>
<organism evidence="1 2">
    <name type="scientific">Sclerotinia nivalis</name>
    <dbReference type="NCBI Taxonomy" id="352851"/>
    <lineage>
        <taxon>Eukaryota</taxon>
        <taxon>Fungi</taxon>
        <taxon>Dikarya</taxon>
        <taxon>Ascomycota</taxon>
        <taxon>Pezizomycotina</taxon>
        <taxon>Leotiomycetes</taxon>
        <taxon>Helotiales</taxon>
        <taxon>Sclerotiniaceae</taxon>
        <taxon>Sclerotinia</taxon>
    </lineage>
</organism>
<dbReference type="OrthoDB" id="3485281at2759"/>
<name>A0A9X0AQR0_9HELO</name>
<dbReference type="Proteomes" id="UP001152300">
    <property type="component" value="Unassembled WGS sequence"/>
</dbReference>
<comment type="caution">
    <text evidence="1">The sequence shown here is derived from an EMBL/GenBank/DDBJ whole genome shotgun (WGS) entry which is preliminary data.</text>
</comment>
<evidence type="ECO:0000313" key="2">
    <source>
        <dbReference type="Proteomes" id="UP001152300"/>
    </source>
</evidence>
<proteinExistence type="predicted"/>
<reference evidence="1" key="1">
    <citation type="submission" date="2022-11" db="EMBL/GenBank/DDBJ databases">
        <title>Genome Resource of Sclerotinia nivalis Strain SnTB1, a Plant Pathogen Isolated from American Ginseng.</title>
        <authorList>
            <person name="Fan S."/>
        </authorList>
    </citation>
    <scope>NUCLEOTIDE SEQUENCE</scope>
    <source>
        <strain evidence="1">SnTB1</strain>
    </source>
</reference>
<gene>
    <name evidence="1" type="ORF">OCU04_004410</name>
</gene>
<sequence>MPIQSPIKPEDSEGLRSKILATKPGQEGIIIADVKSHLGESGYATYEQATIDTRDVALTGKCIVFLIRGTFEVGEENIHRNGLAYPVEDEGSIRLQQKTVVVIIKKN</sequence>
<protein>
    <submittedName>
        <fullName evidence="1">Uncharacterized protein</fullName>
    </submittedName>
</protein>
<dbReference type="AlphaFoldDB" id="A0A9X0AQR0"/>
<keyword evidence="2" id="KW-1185">Reference proteome</keyword>